<sequence length="108" mass="12156">MKNLLLVLAFMLSIGAFAQVQNSGNTVPVMHYTETVYDLKLTCTFRGELFPRPILYTLDVTHPFVGSTPPSEMQEVLGNIVNAYVCTQGEFPSWVTIKRVKFIKTVIE</sequence>
<proteinExistence type="predicted"/>
<dbReference type="EMBL" id="CP068108">
    <property type="protein sequence ID" value="QQU01751.1"/>
    <property type="molecule type" value="Genomic_DNA"/>
</dbReference>
<evidence type="ECO:0000313" key="2">
    <source>
        <dbReference type="EMBL" id="QQU01751.1"/>
    </source>
</evidence>
<dbReference type="AlphaFoldDB" id="A0A9Q6Z5R8"/>
<evidence type="ECO:0000313" key="3">
    <source>
        <dbReference type="Proteomes" id="UP000596202"/>
    </source>
</evidence>
<accession>A0A9Q6Z5R8</accession>
<reference evidence="2 3" key="1">
    <citation type="submission" date="2021-01" db="EMBL/GenBank/DDBJ databases">
        <title>FDA dAtabase for Regulatory Grade micrObial Sequences (FDA-ARGOS): Supporting development and validation of Infectious Disease Dx tests.</title>
        <authorList>
            <person name="Sproer C."/>
            <person name="Gronow S."/>
            <person name="Severitt S."/>
            <person name="Schroder I."/>
            <person name="Tallon L."/>
            <person name="Sadzewicz L."/>
            <person name="Zhao X."/>
            <person name="Boylan J."/>
            <person name="Ott S."/>
            <person name="Bowen H."/>
            <person name="Vavikolanu K."/>
            <person name="Mehta A."/>
            <person name="Aluvathingal J."/>
            <person name="Nadendla S."/>
            <person name="Lowell S."/>
            <person name="Myers T."/>
            <person name="Yan Y."/>
            <person name="Sichtig H."/>
        </authorList>
    </citation>
    <scope>NUCLEOTIDE SEQUENCE [LARGE SCALE GENOMIC DNA]</scope>
    <source>
        <strain evidence="2 3">FDAARGOS_1131</strain>
    </source>
</reference>
<feature type="signal peptide" evidence="1">
    <location>
        <begin position="1"/>
        <end position="18"/>
    </location>
</feature>
<keyword evidence="1" id="KW-0732">Signal</keyword>
<feature type="chain" id="PRO_5040156316" evidence="1">
    <location>
        <begin position="19"/>
        <end position="108"/>
    </location>
</feature>
<gene>
    <name evidence="2" type="ORF">I6I88_08430</name>
</gene>
<organism evidence="2 3">
    <name type="scientific">Myroides odoratus</name>
    <name type="common">Flavobacterium odoratum</name>
    <dbReference type="NCBI Taxonomy" id="256"/>
    <lineage>
        <taxon>Bacteria</taxon>
        <taxon>Pseudomonadati</taxon>
        <taxon>Bacteroidota</taxon>
        <taxon>Flavobacteriia</taxon>
        <taxon>Flavobacteriales</taxon>
        <taxon>Flavobacteriaceae</taxon>
        <taxon>Myroides</taxon>
    </lineage>
</organism>
<name>A0A9Q6Z5R8_MYROD</name>
<protein>
    <submittedName>
        <fullName evidence="2">Uncharacterized protein</fullName>
    </submittedName>
</protein>
<dbReference type="GeneID" id="93527679"/>
<evidence type="ECO:0000256" key="1">
    <source>
        <dbReference type="SAM" id="SignalP"/>
    </source>
</evidence>
<dbReference type="RefSeq" id="WP_002992452.1">
    <property type="nucleotide sequence ID" value="NZ_CP068108.1"/>
</dbReference>
<dbReference type="Proteomes" id="UP000596202">
    <property type="component" value="Chromosome"/>
</dbReference>